<name>A0A6J6E0Z3_9ZZZZ</name>
<proteinExistence type="predicted"/>
<gene>
    <name evidence="2" type="ORF">UFOPK1722_00310</name>
</gene>
<dbReference type="SMART" id="SM00450">
    <property type="entry name" value="RHOD"/>
    <property type="match status" value="1"/>
</dbReference>
<dbReference type="GO" id="GO:0004792">
    <property type="term" value="F:thiosulfate-cyanide sulfurtransferase activity"/>
    <property type="evidence" value="ECO:0007669"/>
    <property type="project" value="InterPro"/>
</dbReference>
<dbReference type="PANTHER" id="PTHR43031">
    <property type="entry name" value="FAD-DEPENDENT OXIDOREDUCTASE"/>
    <property type="match status" value="1"/>
</dbReference>
<dbReference type="InterPro" id="IPR001307">
    <property type="entry name" value="Thiosulphate_STrfase_CS"/>
</dbReference>
<feature type="domain" description="Rhodanese" evidence="1">
    <location>
        <begin position="18"/>
        <end position="107"/>
    </location>
</feature>
<dbReference type="AlphaFoldDB" id="A0A6J6E0Z3"/>
<dbReference type="SUPFAM" id="SSF52821">
    <property type="entry name" value="Rhodanese/Cell cycle control phosphatase"/>
    <property type="match status" value="1"/>
</dbReference>
<evidence type="ECO:0000259" key="1">
    <source>
        <dbReference type="PROSITE" id="PS50206"/>
    </source>
</evidence>
<dbReference type="InterPro" id="IPR050229">
    <property type="entry name" value="GlpE_sulfurtransferase"/>
</dbReference>
<dbReference type="Gene3D" id="3.40.250.10">
    <property type="entry name" value="Rhodanese-like domain"/>
    <property type="match status" value="1"/>
</dbReference>
<dbReference type="PROSITE" id="PS50206">
    <property type="entry name" value="RHODANESE_3"/>
    <property type="match status" value="1"/>
</dbReference>
<dbReference type="CDD" id="cd00158">
    <property type="entry name" value="RHOD"/>
    <property type="match status" value="1"/>
</dbReference>
<dbReference type="InterPro" id="IPR001763">
    <property type="entry name" value="Rhodanese-like_dom"/>
</dbReference>
<dbReference type="EMBL" id="CAEZTS010000016">
    <property type="protein sequence ID" value="CAB4569987.1"/>
    <property type="molecule type" value="Genomic_DNA"/>
</dbReference>
<sequence>MSEGTFIEIDVDDLEERLTAGAFLVDVRETDEYLSGHVPGAISIPLSELVSRVDECRHPDGGTTIMICKVGGRSANACGHLAGLGFDVVNVSGGTMAWLMSGRDVVEGSQPR</sequence>
<protein>
    <submittedName>
        <fullName evidence="2">Unannotated protein</fullName>
    </submittedName>
</protein>
<reference evidence="2" key="1">
    <citation type="submission" date="2020-05" db="EMBL/GenBank/DDBJ databases">
        <authorList>
            <person name="Chiriac C."/>
            <person name="Salcher M."/>
            <person name="Ghai R."/>
            <person name="Kavagutti S V."/>
        </authorList>
    </citation>
    <scope>NUCLEOTIDE SEQUENCE</scope>
</reference>
<organism evidence="2">
    <name type="scientific">freshwater metagenome</name>
    <dbReference type="NCBI Taxonomy" id="449393"/>
    <lineage>
        <taxon>unclassified sequences</taxon>
        <taxon>metagenomes</taxon>
        <taxon>ecological metagenomes</taxon>
    </lineage>
</organism>
<dbReference type="Pfam" id="PF00581">
    <property type="entry name" value="Rhodanese"/>
    <property type="match status" value="1"/>
</dbReference>
<dbReference type="PANTHER" id="PTHR43031:SF1">
    <property type="entry name" value="PYRIDINE NUCLEOTIDE-DISULPHIDE OXIDOREDUCTASE"/>
    <property type="match status" value="1"/>
</dbReference>
<accession>A0A6J6E0Z3</accession>
<evidence type="ECO:0000313" key="2">
    <source>
        <dbReference type="EMBL" id="CAB4569987.1"/>
    </source>
</evidence>
<dbReference type="InterPro" id="IPR036873">
    <property type="entry name" value="Rhodanese-like_dom_sf"/>
</dbReference>
<dbReference type="PROSITE" id="PS00380">
    <property type="entry name" value="RHODANESE_1"/>
    <property type="match status" value="1"/>
</dbReference>